<sequence length="362" mass="40541">MLPLPSNDFIQNDLRACLAEQTDSQQQVDGSNATTSILEASKKHSNLFSTKAEKDAHRRSTETQVAHDLRVAVEVERANLRKSNETESERKLRLSVNAERTKLRRSAETEESRADRLANAARIRKIRAAAAIEKRVLRSHTRVDEMQAQPAPASHGNTEQNPRKRPRSQQLAEDDCVPSTSILDNSELVSIFVRTPAIASTVFLKDLTAQVPRALEINLNDVDENSLNFTFHRSPVRRHEDCEVISLPSEISSTTYGTEYPPPRTAISESLNTATDQSAIQMRLARDCASLICSFTMHNFPACSLQEGQQSPQASKHVRVRAHAQTREKTQKQCRFIPSTSFASKIRKSAKSAHFTRFASKL</sequence>
<accession>A0AA36M6I2</accession>
<proteinExistence type="predicted"/>
<dbReference type="EMBL" id="CATQJL010000223">
    <property type="protein sequence ID" value="CAJ0599540.1"/>
    <property type="molecule type" value="Genomic_DNA"/>
</dbReference>
<name>A0AA36M6I2_CYLNA</name>
<gene>
    <name evidence="2" type="ORF">CYNAS_LOCUS11523</name>
</gene>
<protein>
    <submittedName>
        <fullName evidence="2">Uncharacterized protein</fullName>
    </submittedName>
</protein>
<keyword evidence="3" id="KW-1185">Reference proteome</keyword>
<dbReference type="AlphaFoldDB" id="A0AA36M6I2"/>
<comment type="caution">
    <text evidence="2">The sequence shown here is derived from an EMBL/GenBank/DDBJ whole genome shotgun (WGS) entry which is preliminary data.</text>
</comment>
<organism evidence="2 3">
    <name type="scientific">Cylicocyclus nassatus</name>
    <name type="common">Nematode worm</name>
    <dbReference type="NCBI Taxonomy" id="53992"/>
    <lineage>
        <taxon>Eukaryota</taxon>
        <taxon>Metazoa</taxon>
        <taxon>Ecdysozoa</taxon>
        <taxon>Nematoda</taxon>
        <taxon>Chromadorea</taxon>
        <taxon>Rhabditida</taxon>
        <taxon>Rhabditina</taxon>
        <taxon>Rhabditomorpha</taxon>
        <taxon>Strongyloidea</taxon>
        <taxon>Strongylidae</taxon>
        <taxon>Cylicocyclus</taxon>
    </lineage>
</organism>
<evidence type="ECO:0000256" key="1">
    <source>
        <dbReference type="SAM" id="MobiDB-lite"/>
    </source>
</evidence>
<evidence type="ECO:0000313" key="2">
    <source>
        <dbReference type="EMBL" id="CAJ0599540.1"/>
    </source>
</evidence>
<feature type="region of interest" description="Disordered" evidence="1">
    <location>
        <begin position="140"/>
        <end position="175"/>
    </location>
</feature>
<evidence type="ECO:0000313" key="3">
    <source>
        <dbReference type="Proteomes" id="UP001176961"/>
    </source>
</evidence>
<reference evidence="2" key="1">
    <citation type="submission" date="2023-07" db="EMBL/GenBank/DDBJ databases">
        <authorList>
            <consortium name="CYATHOMIX"/>
        </authorList>
    </citation>
    <scope>NUCLEOTIDE SEQUENCE</scope>
    <source>
        <strain evidence="2">N/A</strain>
    </source>
</reference>
<dbReference type="Proteomes" id="UP001176961">
    <property type="component" value="Unassembled WGS sequence"/>
</dbReference>